<dbReference type="EMBL" id="RCMK01000786">
    <property type="protein sequence ID" value="KAG2912456.1"/>
    <property type="molecule type" value="Genomic_DNA"/>
</dbReference>
<proteinExistence type="predicted"/>
<organism evidence="5 7">
    <name type="scientific">Phytophthora cactorum</name>
    <dbReference type="NCBI Taxonomy" id="29920"/>
    <lineage>
        <taxon>Eukaryota</taxon>
        <taxon>Sar</taxon>
        <taxon>Stramenopiles</taxon>
        <taxon>Oomycota</taxon>
        <taxon>Peronosporomycetes</taxon>
        <taxon>Peronosporales</taxon>
        <taxon>Peronosporaceae</taxon>
        <taxon>Phytophthora</taxon>
    </lineage>
</organism>
<evidence type="ECO:0000313" key="4">
    <source>
        <dbReference type="EMBL" id="KAG2912456.1"/>
    </source>
</evidence>
<dbReference type="Proteomes" id="UP000697107">
    <property type="component" value="Unassembled WGS sequence"/>
</dbReference>
<evidence type="ECO:0000313" key="2">
    <source>
        <dbReference type="EMBL" id="KAG2857698.1"/>
    </source>
</evidence>
<dbReference type="Proteomes" id="UP000760860">
    <property type="component" value="Unassembled WGS sequence"/>
</dbReference>
<dbReference type="EMBL" id="RCMI01000788">
    <property type="protein sequence ID" value="KAG2897669.1"/>
    <property type="molecule type" value="Genomic_DNA"/>
</dbReference>
<dbReference type="Proteomes" id="UP000736787">
    <property type="component" value="Unassembled WGS sequence"/>
</dbReference>
<comment type="caution">
    <text evidence="5">The sequence shown here is derived from an EMBL/GenBank/DDBJ whole genome shotgun (WGS) entry which is preliminary data.</text>
</comment>
<dbReference type="AlphaFoldDB" id="A0A8T1FD97"/>
<dbReference type="EMBL" id="RCMG01000280">
    <property type="protein sequence ID" value="KAG2857698.1"/>
    <property type="molecule type" value="Genomic_DNA"/>
</dbReference>
<feature type="region of interest" description="Disordered" evidence="1">
    <location>
        <begin position="1"/>
        <end position="77"/>
    </location>
</feature>
<dbReference type="EMBL" id="RCML01000783">
    <property type="protein sequence ID" value="KAG2969559.1"/>
    <property type="molecule type" value="Genomic_DNA"/>
</dbReference>
<reference evidence="5" key="1">
    <citation type="submission" date="2018-10" db="EMBL/GenBank/DDBJ databases">
        <title>Effector identification in a new, highly contiguous assembly of the strawberry crown rot pathogen Phytophthora cactorum.</title>
        <authorList>
            <person name="Armitage A.D."/>
            <person name="Nellist C.F."/>
            <person name="Bates H."/>
            <person name="Vickerstaff R.J."/>
            <person name="Harrison R.J."/>
        </authorList>
    </citation>
    <scope>NUCLEOTIDE SEQUENCE</scope>
    <source>
        <strain evidence="2">15-7</strain>
        <strain evidence="3">4032</strain>
        <strain evidence="4">4040</strain>
        <strain evidence="5">P415</strain>
        <strain evidence="6">P421</strain>
    </source>
</reference>
<gene>
    <name evidence="2" type="ORF">PC113_g10475</name>
    <name evidence="3" type="ORF">PC115_g17094</name>
    <name evidence="4" type="ORF">PC117_g18897</name>
    <name evidence="5" type="ORF">PC118_g17387</name>
    <name evidence="6" type="ORF">PC129_g16134</name>
</gene>
<accession>A0A8T1FD97</accession>
<evidence type="ECO:0000313" key="7">
    <source>
        <dbReference type="Proteomes" id="UP000697107"/>
    </source>
</evidence>
<name>A0A8T1FD97_9STRA</name>
<sequence>MLRCINDFSDDENTPPNTKCSKHQGTKDGFSRNRDETSKEDIAATGTSTLPWLSPGRTKRYSRTELPRTAPTPPPPE</sequence>
<evidence type="ECO:0000313" key="3">
    <source>
        <dbReference type="EMBL" id="KAG2897669.1"/>
    </source>
</evidence>
<dbReference type="EMBL" id="RCMV01000786">
    <property type="protein sequence ID" value="KAG3212922.1"/>
    <property type="molecule type" value="Genomic_DNA"/>
</dbReference>
<evidence type="ECO:0000313" key="5">
    <source>
        <dbReference type="EMBL" id="KAG2969559.1"/>
    </source>
</evidence>
<feature type="compositionally biased region" description="Basic and acidic residues" evidence="1">
    <location>
        <begin position="25"/>
        <end position="42"/>
    </location>
</feature>
<protein>
    <submittedName>
        <fullName evidence="5">Uncharacterized protein</fullName>
    </submittedName>
</protein>
<evidence type="ECO:0000256" key="1">
    <source>
        <dbReference type="SAM" id="MobiDB-lite"/>
    </source>
</evidence>
<dbReference type="Proteomes" id="UP000735874">
    <property type="component" value="Unassembled WGS sequence"/>
</dbReference>
<evidence type="ECO:0000313" key="6">
    <source>
        <dbReference type="EMBL" id="KAG3212922.1"/>
    </source>
</evidence>
<dbReference type="Proteomes" id="UP000774804">
    <property type="component" value="Unassembled WGS sequence"/>
</dbReference>